<dbReference type="Proteomes" id="UP001527099">
    <property type="component" value="Unassembled WGS sequence"/>
</dbReference>
<feature type="region of interest" description="Disordered" evidence="1">
    <location>
        <begin position="1"/>
        <end position="62"/>
    </location>
</feature>
<comment type="caution">
    <text evidence="2">The sequence shown here is derived from an EMBL/GenBank/DDBJ whole genome shotgun (WGS) entry which is preliminary data.</text>
</comment>
<protein>
    <submittedName>
        <fullName evidence="2">Uncharacterized protein</fullName>
    </submittedName>
</protein>
<name>A0ABT4GHV1_9BACL</name>
<feature type="compositionally biased region" description="Basic and acidic residues" evidence="1">
    <location>
        <begin position="125"/>
        <end position="146"/>
    </location>
</feature>
<proteinExistence type="predicted"/>
<evidence type="ECO:0000256" key="1">
    <source>
        <dbReference type="SAM" id="MobiDB-lite"/>
    </source>
</evidence>
<dbReference type="EMBL" id="JAMDMX010000079">
    <property type="protein sequence ID" value="MCY9695795.1"/>
    <property type="molecule type" value="Genomic_DNA"/>
</dbReference>
<dbReference type="RefSeq" id="WP_268616984.1">
    <property type="nucleotide sequence ID" value="NZ_JAMDMX010000079.1"/>
</dbReference>
<feature type="compositionally biased region" description="Polar residues" evidence="1">
    <location>
        <begin position="172"/>
        <end position="185"/>
    </location>
</feature>
<accession>A0ABT4GHV1</accession>
<gene>
    <name evidence="2" type="ORF">M5X19_23225</name>
</gene>
<feature type="region of interest" description="Disordered" evidence="1">
    <location>
        <begin position="124"/>
        <end position="185"/>
    </location>
</feature>
<reference evidence="2 3" key="1">
    <citation type="submission" date="2022-05" db="EMBL/GenBank/DDBJ databases">
        <title>Genome Sequencing of Bee-Associated Microbes.</title>
        <authorList>
            <person name="Dunlap C."/>
        </authorList>
    </citation>
    <scope>NUCLEOTIDE SEQUENCE [LARGE SCALE GENOMIC DNA]</scope>
    <source>
        <strain evidence="2 3">NRRL B-14421</strain>
    </source>
</reference>
<organism evidence="2 3">
    <name type="scientific">Paenibacillus alginolyticus</name>
    <dbReference type="NCBI Taxonomy" id="59839"/>
    <lineage>
        <taxon>Bacteria</taxon>
        <taxon>Bacillati</taxon>
        <taxon>Bacillota</taxon>
        <taxon>Bacilli</taxon>
        <taxon>Bacillales</taxon>
        <taxon>Paenibacillaceae</taxon>
        <taxon>Paenibacillus</taxon>
    </lineage>
</organism>
<evidence type="ECO:0000313" key="2">
    <source>
        <dbReference type="EMBL" id="MCY9695795.1"/>
    </source>
</evidence>
<evidence type="ECO:0000313" key="3">
    <source>
        <dbReference type="Proteomes" id="UP001527099"/>
    </source>
</evidence>
<sequence>MWFQKKKSAPPKTQPTRGTANAKTSTPARAEVRTEASSGASPAARPEVKTGAMSPQDQHVQQLERRLRKLEEELADLTAKHPKIHIDTLHIHQPVLENLTFRLDHLDIKELSGSLNLGNNFAAKPSEKSVPVDEAFKRANVSKESKTASSRTSTEGIDAASKAAAASRTERTSTGYKYTPPQSNS</sequence>
<feature type="compositionally biased region" description="Polar residues" evidence="1">
    <location>
        <begin position="14"/>
        <end position="27"/>
    </location>
</feature>
<keyword evidence="3" id="KW-1185">Reference proteome</keyword>